<dbReference type="GO" id="GO:0008137">
    <property type="term" value="F:NADH dehydrogenase (ubiquinone) activity"/>
    <property type="evidence" value="ECO:0007669"/>
    <property type="project" value="InterPro"/>
</dbReference>
<dbReference type="AlphaFoldDB" id="A0A285CJF7"/>
<evidence type="ECO:0000256" key="8">
    <source>
        <dbReference type="SAM" id="Phobius"/>
    </source>
</evidence>
<evidence type="ECO:0000313" key="10">
    <source>
        <dbReference type="Proteomes" id="UP000219467"/>
    </source>
</evidence>
<reference evidence="10" key="1">
    <citation type="submission" date="2017-08" db="EMBL/GenBank/DDBJ databases">
        <authorList>
            <person name="Varghese N."/>
            <person name="Submissions S."/>
        </authorList>
    </citation>
    <scope>NUCLEOTIDE SEQUENCE [LARGE SCALE GENOMIC DNA]</scope>
    <source>
        <strain evidence="10">JA234</strain>
    </source>
</reference>
<evidence type="ECO:0000256" key="7">
    <source>
        <dbReference type="RuleBase" id="RU003639"/>
    </source>
</evidence>
<accession>A0A285CJF7</accession>
<proteinExistence type="inferred from homology"/>
<keyword evidence="4 7" id="KW-0812">Transmembrane</keyword>
<keyword evidence="7" id="KW-0520">NAD</keyword>
<dbReference type="RefSeq" id="WP_097028959.1">
    <property type="nucleotide sequence ID" value="NZ_OAOQ01000001.1"/>
</dbReference>
<feature type="transmembrane region" description="Helical" evidence="8">
    <location>
        <begin position="64"/>
        <end position="84"/>
    </location>
</feature>
<organism evidence="9 10">
    <name type="scientific">Cereibacter ovatus</name>
    <dbReference type="NCBI Taxonomy" id="439529"/>
    <lineage>
        <taxon>Bacteria</taxon>
        <taxon>Pseudomonadati</taxon>
        <taxon>Pseudomonadota</taxon>
        <taxon>Alphaproteobacteria</taxon>
        <taxon>Rhodobacterales</taxon>
        <taxon>Paracoccaceae</taxon>
        <taxon>Cereibacter</taxon>
    </lineage>
</organism>
<feature type="transmembrane region" description="Helical" evidence="8">
    <location>
        <begin position="96"/>
        <end position="115"/>
    </location>
</feature>
<gene>
    <name evidence="9" type="ORF">SAMN05878503_101365</name>
</gene>
<dbReference type="GO" id="GO:0048038">
    <property type="term" value="F:quinone binding"/>
    <property type="evidence" value="ECO:0007669"/>
    <property type="project" value="UniProtKB-KW"/>
</dbReference>
<evidence type="ECO:0000256" key="1">
    <source>
        <dbReference type="ARBA" id="ARBA00004370"/>
    </source>
</evidence>
<keyword evidence="3" id="KW-0813">Transport</keyword>
<feature type="transmembrane region" description="Helical" evidence="8">
    <location>
        <begin position="12"/>
        <end position="35"/>
    </location>
</feature>
<dbReference type="GO" id="GO:0005886">
    <property type="term" value="C:plasma membrane"/>
    <property type="evidence" value="ECO:0007669"/>
    <property type="project" value="UniProtKB-SubCell"/>
</dbReference>
<dbReference type="EMBL" id="OAOQ01000001">
    <property type="protein sequence ID" value="SNX67727.1"/>
    <property type="molecule type" value="Genomic_DNA"/>
</dbReference>
<dbReference type="InterPro" id="IPR038430">
    <property type="entry name" value="NDAH_ubi_oxred_su3_sf"/>
</dbReference>
<comment type="catalytic activity">
    <reaction evidence="7">
        <text>a quinone + NADH + 5 H(+)(in) = a quinol + NAD(+) + 4 H(+)(out)</text>
        <dbReference type="Rhea" id="RHEA:57888"/>
        <dbReference type="ChEBI" id="CHEBI:15378"/>
        <dbReference type="ChEBI" id="CHEBI:24646"/>
        <dbReference type="ChEBI" id="CHEBI:57540"/>
        <dbReference type="ChEBI" id="CHEBI:57945"/>
        <dbReference type="ChEBI" id="CHEBI:132124"/>
    </reaction>
</comment>
<dbReference type="InterPro" id="IPR000440">
    <property type="entry name" value="NADH_UbQ/plastoQ_OxRdtase_su3"/>
</dbReference>
<dbReference type="OrthoDB" id="9791970at2"/>
<dbReference type="PANTHER" id="PTHR11058">
    <property type="entry name" value="NADH-UBIQUINONE OXIDOREDUCTASE CHAIN 3"/>
    <property type="match status" value="1"/>
</dbReference>
<name>A0A285CJF7_9RHOB</name>
<dbReference type="PANTHER" id="PTHR11058:SF21">
    <property type="entry name" value="NADH-QUINONE OXIDOREDUCTASE SUBUNIT A"/>
    <property type="match status" value="1"/>
</dbReference>
<protein>
    <recommendedName>
        <fullName evidence="7">NADH-quinone oxidoreductase subunit</fullName>
        <ecNumber evidence="7">7.1.1.-</ecNumber>
    </recommendedName>
</protein>
<evidence type="ECO:0000256" key="3">
    <source>
        <dbReference type="ARBA" id="ARBA00022448"/>
    </source>
</evidence>
<comment type="similarity">
    <text evidence="2 7">Belongs to the complex I subunit 3 family.</text>
</comment>
<sequence length="128" mass="13780">MIDLLNSLDPRAALALHLAIVVGTVAAILLVAGALREPSRDSFGTYESGAPGARPLKGRVATQYFLIAVFFMIFDVEVAVLFAWAVSALELGRQELIAATVFILVLLAALAWLWMEGALEAGPRKDRE</sequence>
<comment type="subcellular location">
    <subcellularLocation>
        <location evidence="7">Cell membrane</location>
        <topology evidence="7">Multi-pass membrane protein</topology>
    </subcellularLocation>
    <subcellularLocation>
        <location evidence="1">Membrane</location>
    </subcellularLocation>
</comment>
<dbReference type="Gene3D" id="1.20.58.1610">
    <property type="entry name" value="NADH:ubiquinone/plastoquinone oxidoreductase, chain 3"/>
    <property type="match status" value="1"/>
</dbReference>
<evidence type="ECO:0000256" key="4">
    <source>
        <dbReference type="ARBA" id="ARBA00022692"/>
    </source>
</evidence>
<evidence type="ECO:0000256" key="6">
    <source>
        <dbReference type="ARBA" id="ARBA00023136"/>
    </source>
</evidence>
<keyword evidence="5 8" id="KW-1133">Transmembrane helix</keyword>
<evidence type="ECO:0000256" key="5">
    <source>
        <dbReference type="ARBA" id="ARBA00022989"/>
    </source>
</evidence>
<evidence type="ECO:0000313" key="9">
    <source>
        <dbReference type="EMBL" id="SNX67727.1"/>
    </source>
</evidence>
<dbReference type="GO" id="GO:0030964">
    <property type="term" value="C:NADH dehydrogenase complex"/>
    <property type="evidence" value="ECO:0007669"/>
    <property type="project" value="TreeGrafter"/>
</dbReference>
<keyword evidence="10" id="KW-1185">Reference proteome</keyword>
<dbReference type="Pfam" id="PF00507">
    <property type="entry name" value="Oxidored_q4"/>
    <property type="match status" value="1"/>
</dbReference>
<keyword evidence="7" id="KW-0874">Quinone</keyword>
<keyword evidence="6 8" id="KW-0472">Membrane</keyword>
<comment type="function">
    <text evidence="7">NDH-1 shuttles electrons from NADH, via FMN and iron-sulfur (Fe-S) centers, to quinones in the respiratory chain.</text>
</comment>
<evidence type="ECO:0000256" key="2">
    <source>
        <dbReference type="ARBA" id="ARBA00008472"/>
    </source>
</evidence>
<dbReference type="Proteomes" id="UP000219467">
    <property type="component" value="Unassembled WGS sequence"/>
</dbReference>
<dbReference type="EC" id="7.1.1.-" evidence="7"/>